<proteinExistence type="inferred from homology"/>
<gene>
    <name evidence="9" type="ORF">SCLCIDRAFT_1049956</name>
</gene>
<comment type="similarity">
    <text evidence="2 6">Belongs to the CSM3 family.</text>
</comment>
<evidence type="ECO:0000256" key="7">
    <source>
        <dbReference type="SAM" id="MobiDB-lite"/>
    </source>
</evidence>
<dbReference type="EMBL" id="KN822080">
    <property type="protein sequence ID" value="KIM58895.1"/>
    <property type="molecule type" value="Genomic_DNA"/>
</dbReference>
<dbReference type="Proteomes" id="UP000053989">
    <property type="component" value="Unassembled WGS sequence"/>
</dbReference>
<protein>
    <recommendedName>
        <fullName evidence="6">Chromosome segregation in meiosis protein</fullName>
    </recommendedName>
</protein>
<dbReference type="PANTHER" id="PTHR13220:SF11">
    <property type="entry name" value="TIMELESS-INTERACTING PROTEIN"/>
    <property type="match status" value="1"/>
</dbReference>
<dbReference type="AlphaFoldDB" id="A0A0C3DDV3"/>
<feature type="region of interest" description="Disordered" evidence="7">
    <location>
        <begin position="1"/>
        <end position="148"/>
    </location>
</feature>
<evidence type="ECO:0000256" key="6">
    <source>
        <dbReference type="RuleBase" id="RU366049"/>
    </source>
</evidence>
<dbReference type="InterPro" id="IPR040038">
    <property type="entry name" value="TIPIN/Csm3/Swi3"/>
</dbReference>
<dbReference type="GO" id="GO:0006974">
    <property type="term" value="P:DNA damage response"/>
    <property type="evidence" value="ECO:0007669"/>
    <property type="project" value="UniProtKB-KW"/>
</dbReference>
<feature type="compositionally biased region" description="Basic and acidic residues" evidence="7">
    <location>
        <begin position="295"/>
        <end position="305"/>
    </location>
</feature>
<evidence type="ECO:0000256" key="4">
    <source>
        <dbReference type="ARBA" id="ARBA00023242"/>
    </source>
</evidence>
<dbReference type="GO" id="GO:0031297">
    <property type="term" value="P:replication fork processing"/>
    <property type="evidence" value="ECO:0007669"/>
    <property type="project" value="UniProtKB-UniRule"/>
</dbReference>
<dbReference type="STRING" id="1036808.A0A0C3DDV3"/>
<feature type="domain" description="Chromosome segregation in meiosis protein 3" evidence="8">
    <location>
        <begin position="147"/>
        <end position="227"/>
    </location>
</feature>
<dbReference type="InterPro" id="IPR012923">
    <property type="entry name" value="Csm3"/>
</dbReference>
<dbReference type="Pfam" id="PF07962">
    <property type="entry name" value="Swi3"/>
    <property type="match status" value="1"/>
</dbReference>
<feature type="compositionally biased region" description="Basic and acidic residues" evidence="7">
    <location>
        <begin position="126"/>
        <end position="138"/>
    </location>
</feature>
<reference evidence="9 10" key="1">
    <citation type="submission" date="2014-04" db="EMBL/GenBank/DDBJ databases">
        <authorList>
            <consortium name="DOE Joint Genome Institute"/>
            <person name="Kuo A."/>
            <person name="Kohler A."/>
            <person name="Nagy L.G."/>
            <person name="Floudas D."/>
            <person name="Copeland A."/>
            <person name="Barry K.W."/>
            <person name="Cichocki N."/>
            <person name="Veneault-Fourrey C."/>
            <person name="LaButti K."/>
            <person name="Lindquist E.A."/>
            <person name="Lipzen A."/>
            <person name="Lundell T."/>
            <person name="Morin E."/>
            <person name="Murat C."/>
            <person name="Sun H."/>
            <person name="Tunlid A."/>
            <person name="Henrissat B."/>
            <person name="Grigoriev I.V."/>
            <person name="Hibbett D.S."/>
            <person name="Martin F."/>
            <person name="Nordberg H.P."/>
            <person name="Cantor M.N."/>
            <person name="Hua S.X."/>
        </authorList>
    </citation>
    <scope>NUCLEOTIDE SEQUENCE [LARGE SCALE GENOMIC DNA]</scope>
    <source>
        <strain evidence="9 10">Foug A</strain>
    </source>
</reference>
<evidence type="ECO:0000259" key="8">
    <source>
        <dbReference type="Pfam" id="PF07962"/>
    </source>
</evidence>
<dbReference type="GO" id="GO:0000076">
    <property type="term" value="P:DNA replication checkpoint signaling"/>
    <property type="evidence" value="ECO:0007669"/>
    <property type="project" value="UniProtKB-UniRule"/>
</dbReference>
<comment type="function">
    <text evidence="6">Plays an important role in the control of DNA replication and the maintenance of replication fork stability.</text>
</comment>
<dbReference type="GO" id="GO:0031298">
    <property type="term" value="C:replication fork protection complex"/>
    <property type="evidence" value="ECO:0007669"/>
    <property type="project" value="TreeGrafter"/>
</dbReference>
<dbReference type="GO" id="GO:0003677">
    <property type="term" value="F:DNA binding"/>
    <property type="evidence" value="ECO:0007669"/>
    <property type="project" value="TreeGrafter"/>
</dbReference>
<feature type="compositionally biased region" description="Basic and acidic residues" evidence="7">
    <location>
        <begin position="96"/>
        <end position="106"/>
    </location>
</feature>
<comment type="subcellular location">
    <subcellularLocation>
        <location evidence="1 6">Nucleus</location>
    </subcellularLocation>
</comment>
<dbReference type="PANTHER" id="PTHR13220">
    <property type="entry name" value="TIMELESS INTERACTING-RELATED"/>
    <property type="match status" value="1"/>
</dbReference>
<keyword evidence="3 6" id="KW-0227">DNA damage</keyword>
<keyword evidence="10" id="KW-1185">Reference proteome</keyword>
<reference evidence="10" key="2">
    <citation type="submission" date="2015-01" db="EMBL/GenBank/DDBJ databases">
        <title>Evolutionary Origins and Diversification of the Mycorrhizal Mutualists.</title>
        <authorList>
            <consortium name="DOE Joint Genome Institute"/>
            <consortium name="Mycorrhizal Genomics Consortium"/>
            <person name="Kohler A."/>
            <person name="Kuo A."/>
            <person name="Nagy L.G."/>
            <person name="Floudas D."/>
            <person name="Copeland A."/>
            <person name="Barry K.W."/>
            <person name="Cichocki N."/>
            <person name="Veneault-Fourrey C."/>
            <person name="LaButti K."/>
            <person name="Lindquist E.A."/>
            <person name="Lipzen A."/>
            <person name="Lundell T."/>
            <person name="Morin E."/>
            <person name="Murat C."/>
            <person name="Riley R."/>
            <person name="Ohm R."/>
            <person name="Sun H."/>
            <person name="Tunlid A."/>
            <person name="Henrissat B."/>
            <person name="Grigoriev I.V."/>
            <person name="Hibbett D.S."/>
            <person name="Martin F."/>
        </authorList>
    </citation>
    <scope>NUCLEOTIDE SEQUENCE [LARGE SCALE GENOMIC DNA]</scope>
    <source>
        <strain evidence="10">Foug A</strain>
    </source>
</reference>
<evidence type="ECO:0000313" key="10">
    <source>
        <dbReference type="Proteomes" id="UP000053989"/>
    </source>
</evidence>
<accession>A0A0C3DDV3</accession>
<feature type="compositionally biased region" description="Low complexity" evidence="7">
    <location>
        <begin position="270"/>
        <end position="284"/>
    </location>
</feature>
<evidence type="ECO:0000256" key="2">
    <source>
        <dbReference type="ARBA" id="ARBA00006075"/>
    </source>
</evidence>
<evidence type="ECO:0000256" key="5">
    <source>
        <dbReference type="ARBA" id="ARBA00023306"/>
    </source>
</evidence>
<evidence type="ECO:0000313" key="9">
    <source>
        <dbReference type="EMBL" id="KIM58895.1"/>
    </source>
</evidence>
<feature type="compositionally biased region" description="Basic and acidic residues" evidence="7">
    <location>
        <begin position="75"/>
        <end position="85"/>
    </location>
</feature>
<dbReference type="HOGENOM" id="CLU_050882_0_0_1"/>
<evidence type="ECO:0000256" key="3">
    <source>
        <dbReference type="ARBA" id="ARBA00022763"/>
    </source>
</evidence>
<dbReference type="GO" id="GO:0043111">
    <property type="term" value="P:replication fork arrest"/>
    <property type="evidence" value="ECO:0007669"/>
    <property type="project" value="TreeGrafter"/>
</dbReference>
<sequence length="433" mass="47882">MSLDDIWDAPVSPSNKDLASPAKRPRQPLFFSDSDSDHERPSKRATPAPGVPPAAHDPELDALFADIEGDAAGESNKDDAEDLRYKPLAPALDLTKLAHEAEERHVMSSSPLPPDGASGGGGNVKGDGKGKTADDEGKKARRKPAILNEERLVEPNGFPQLIKDMKGFKMKGKGQEHSDLNRLMQVYQFWTHRLYPKTPFKDTVDRVEKLCHSKRMQVRLSVWRDEAKGFVNGKRPDDEDEDVIDLTGSTEANQDKADETERDDEETKSDPAPSRLPSLPPTSSEPDDDDFDIDAVIRAEEERLAALRNDTSIPTPEPPLSKPSSGRYKERSDADKMDVDEESLWQQLDANVPQTLSYHPSKASPPAFAEDNDEEMWGIVNELEQSEQNPKSKPNALMSGEVPISSVVLTSSTTDDGNVSRATNDEGWDEMYV</sequence>
<keyword evidence="5 6" id="KW-0131">Cell cycle</keyword>
<organism evidence="9 10">
    <name type="scientific">Scleroderma citrinum Foug A</name>
    <dbReference type="NCBI Taxonomy" id="1036808"/>
    <lineage>
        <taxon>Eukaryota</taxon>
        <taxon>Fungi</taxon>
        <taxon>Dikarya</taxon>
        <taxon>Basidiomycota</taxon>
        <taxon>Agaricomycotina</taxon>
        <taxon>Agaricomycetes</taxon>
        <taxon>Agaricomycetidae</taxon>
        <taxon>Boletales</taxon>
        <taxon>Sclerodermatineae</taxon>
        <taxon>Sclerodermataceae</taxon>
        <taxon>Scleroderma</taxon>
    </lineage>
</organism>
<keyword evidence="4 6" id="KW-0539">Nucleus</keyword>
<feature type="region of interest" description="Disordered" evidence="7">
    <location>
        <begin position="407"/>
        <end position="433"/>
    </location>
</feature>
<dbReference type="InParanoid" id="A0A0C3DDV3"/>
<feature type="compositionally biased region" description="Basic and acidic residues" evidence="7">
    <location>
        <begin position="327"/>
        <end position="337"/>
    </location>
</feature>
<name>A0A0C3DDV3_9AGAM</name>
<evidence type="ECO:0000256" key="1">
    <source>
        <dbReference type="ARBA" id="ARBA00004123"/>
    </source>
</evidence>
<feature type="region of interest" description="Disordered" evidence="7">
    <location>
        <begin position="230"/>
        <end position="338"/>
    </location>
</feature>
<dbReference type="OrthoDB" id="437078at2759"/>